<organism evidence="1 2">
    <name type="scientific">Suillus subaureus</name>
    <dbReference type="NCBI Taxonomy" id="48587"/>
    <lineage>
        <taxon>Eukaryota</taxon>
        <taxon>Fungi</taxon>
        <taxon>Dikarya</taxon>
        <taxon>Basidiomycota</taxon>
        <taxon>Agaricomycotina</taxon>
        <taxon>Agaricomycetes</taxon>
        <taxon>Agaricomycetidae</taxon>
        <taxon>Boletales</taxon>
        <taxon>Suillineae</taxon>
        <taxon>Suillaceae</taxon>
        <taxon>Suillus</taxon>
    </lineage>
</organism>
<dbReference type="RefSeq" id="XP_041195885.1">
    <property type="nucleotide sequence ID" value="XM_041344460.1"/>
</dbReference>
<dbReference type="GeneID" id="64638476"/>
<protein>
    <submittedName>
        <fullName evidence="1">Uncharacterized protein</fullName>
    </submittedName>
</protein>
<gene>
    <name evidence="1" type="ORF">BJ212DRAFT_961974</name>
</gene>
<dbReference type="AlphaFoldDB" id="A0A9P7EG66"/>
<accession>A0A9P7EG66</accession>
<name>A0A9P7EG66_9AGAM</name>
<sequence length="88" mass="10474">MLRAREDRGNTGHLNFQCTPEYRPYLCQVATPTQWLGSKFRFILFISHDNTYFSQEKYMISYYYHCLRVAWITSGVAAKRVRVPITYP</sequence>
<dbReference type="EMBL" id="JABBWG010000007">
    <property type="protein sequence ID" value="KAG1820818.1"/>
    <property type="molecule type" value="Genomic_DNA"/>
</dbReference>
<keyword evidence="2" id="KW-1185">Reference proteome</keyword>
<reference evidence="1" key="1">
    <citation type="journal article" date="2020" name="New Phytol.">
        <title>Comparative genomics reveals dynamic genome evolution in host specialist ectomycorrhizal fungi.</title>
        <authorList>
            <person name="Lofgren L.A."/>
            <person name="Nguyen N.H."/>
            <person name="Vilgalys R."/>
            <person name="Ruytinx J."/>
            <person name="Liao H.L."/>
            <person name="Branco S."/>
            <person name="Kuo A."/>
            <person name="LaButti K."/>
            <person name="Lipzen A."/>
            <person name="Andreopoulos W."/>
            <person name="Pangilinan J."/>
            <person name="Riley R."/>
            <person name="Hundley H."/>
            <person name="Na H."/>
            <person name="Barry K."/>
            <person name="Grigoriev I.V."/>
            <person name="Stajich J.E."/>
            <person name="Kennedy P.G."/>
        </authorList>
    </citation>
    <scope>NUCLEOTIDE SEQUENCE</scope>
    <source>
        <strain evidence="1">MN1</strain>
    </source>
</reference>
<evidence type="ECO:0000313" key="2">
    <source>
        <dbReference type="Proteomes" id="UP000807769"/>
    </source>
</evidence>
<evidence type="ECO:0000313" key="1">
    <source>
        <dbReference type="EMBL" id="KAG1820818.1"/>
    </source>
</evidence>
<dbReference type="Proteomes" id="UP000807769">
    <property type="component" value="Unassembled WGS sequence"/>
</dbReference>
<proteinExistence type="predicted"/>
<comment type="caution">
    <text evidence="1">The sequence shown here is derived from an EMBL/GenBank/DDBJ whole genome shotgun (WGS) entry which is preliminary data.</text>
</comment>